<feature type="compositionally biased region" description="Low complexity" evidence="1">
    <location>
        <begin position="31"/>
        <end position="43"/>
    </location>
</feature>
<evidence type="ECO:0000313" key="3">
    <source>
        <dbReference type="EMBL" id="CBZ49654.1"/>
    </source>
</evidence>
<evidence type="ECO:0000313" key="5">
    <source>
        <dbReference type="Proteomes" id="UP000007494"/>
    </source>
</evidence>
<dbReference type="AlphaFoldDB" id="F0V7G3"/>
<feature type="compositionally biased region" description="Low complexity" evidence="1">
    <location>
        <begin position="401"/>
        <end position="420"/>
    </location>
</feature>
<keyword evidence="5" id="KW-1185">Reference proteome</keyword>
<dbReference type="PANTHER" id="PTHR46421">
    <property type="entry name" value="PROGRAMMED CELL DEATH PROTEIN 2-LIKE"/>
    <property type="match status" value="1"/>
</dbReference>
<dbReference type="PANTHER" id="PTHR46421:SF1">
    <property type="entry name" value="PROGRAMMED CELL DEATH PROTEIN 2-LIKE"/>
    <property type="match status" value="1"/>
</dbReference>
<dbReference type="EMBL" id="LN714474">
    <property type="protein sequence ID" value="CEL64238.1"/>
    <property type="molecule type" value="Genomic_DNA"/>
</dbReference>
<feature type="region of interest" description="Disordered" evidence="1">
    <location>
        <begin position="226"/>
        <end position="245"/>
    </location>
</feature>
<sequence>MPRVNPLYPSFPLAEVPSELFWASWREATQRSRSLSSVSVASSMGERTHLGNQAGESVSRSPLDPEKKQRATSRVGDDSARAGRKGEKEALVCALQKIQEEERRLRGTCCPVCGLPSGNEEGKETSEKTSGERDAQQPEDANCMRRKLVRLLLLRSQEATSAFQEACNESDSSRVIDVDEEEAILEEIKQQAEQGVYRLHRRCRIFASHWSRGLCCALPEFELEVGEEEEGEDADEGAGPSYEHEKELLRKYEEEARTDPEALLDESEQEAFESIHEEHSSLDPQLLRFLKRCSSCAANRGQVLRYALGGRPLWPFTPGQMEGEPPACEKCGAKRQFEFQVLPQFLFEMKRCAGVKLESKVHWTGDADPHKNREASKAKEEPTAKREAREAAAESSVGGPAQAKGEAAGKSKAASTTQAAEVEEQETGGASRMEAAQAASERLHFALLCMYTCSAHCRGKPERTRSESDEGKKGEGNQTELREAAYPYIKEFVYVQPDPFFVKRASEKEQKSG</sequence>
<gene>
    <name evidence="4" type="ORF">BN1204_001420</name>
    <name evidence="3" type="ORF">NCLIV_001420</name>
</gene>
<feature type="region of interest" description="Disordered" evidence="1">
    <location>
        <begin position="459"/>
        <end position="480"/>
    </location>
</feature>
<evidence type="ECO:0000313" key="4">
    <source>
        <dbReference type="EMBL" id="CEL64238.1"/>
    </source>
</evidence>
<reference evidence="3" key="2">
    <citation type="submission" date="2011-03" db="EMBL/GenBank/DDBJ databases">
        <title>Comparative genomics and transcriptomics of Neospora caninum and Toxoplasma gondii.</title>
        <authorList>
            <person name="Reid A.J."/>
            <person name="Sohal A."/>
            <person name="Harris D."/>
            <person name="Quail M."/>
            <person name="Sanders M."/>
            <person name="Berriman M."/>
            <person name="Wastling J.M."/>
            <person name="Pain A."/>
        </authorList>
    </citation>
    <scope>NUCLEOTIDE SEQUENCE</scope>
    <source>
        <strain evidence="3">Liverpool</strain>
    </source>
</reference>
<reference evidence="5" key="3">
    <citation type="journal article" date="2012" name="PLoS Pathog.">
        <title>Comparative genomics of the apicomplexan parasites Toxoplasma gondii and Neospora caninum: Coccidia differing in host range and transmission strategy.</title>
        <authorList>
            <person name="Reid A.J."/>
            <person name="Vermont S.J."/>
            <person name="Cotton J.A."/>
            <person name="Harris D."/>
            <person name="Hill-Cawthorne G.A."/>
            <person name="Konen-Waisman S."/>
            <person name="Latham S.M."/>
            <person name="Mourier T."/>
            <person name="Norton R."/>
            <person name="Quail M.A."/>
            <person name="Sanders M."/>
            <person name="Shanmugam D."/>
            <person name="Sohal A."/>
            <person name="Wasmuth J.D."/>
            <person name="Brunk B."/>
            <person name="Grigg M.E."/>
            <person name="Howard J.C."/>
            <person name="Parkinson J."/>
            <person name="Roos D.S."/>
            <person name="Trees A.J."/>
            <person name="Berriman M."/>
            <person name="Pain A."/>
            <person name="Wastling J.M."/>
        </authorList>
    </citation>
    <scope>NUCLEOTIDE SEQUENCE [LARGE SCALE GENOMIC DNA]</scope>
    <source>
        <strain evidence="5">Liverpool</strain>
    </source>
</reference>
<reference evidence="4" key="4">
    <citation type="journal article" date="2015" name="PLoS ONE">
        <title>Comprehensive Evaluation of Toxoplasma gondii VEG and Neospora caninum LIV Genomes with Tachyzoite Stage Transcriptome and Proteome Defines Novel Transcript Features.</title>
        <authorList>
            <person name="Ramaprasad A."/>
            <person name="Mourier T."/>
            <person name="Naeem R."/>
            <person name="Malas T.B."/>
            <person name="Moussa E."/>
            <person name="Panigrahi A."/>
            <person name="Vermont S.J."/>
            <person name="Otto T.D."/>
            <person name="Wastling J."/>
            <person name="Pain A."/>
        </authorList>
    </citation>
    <scope>NUCLEOTIDE SEQUENCE</scope>
    <source>
        <strain evidence="4">Liverpool</strain>
    </source>
</reference>
<accession>F0V7G3</accession>
<dbReference type="GeneID" id="13440571"/>
<feature type="compositionally biased region" description="Acidic residues" evidence="1">
    <location>
        <begin position="226"/>
        <end position="236"/>
    </location>
</feature>
<feature type="region of interest" description="Disordered" evidence="1">
    <location>
        <begin position="116"/>
        <end position="140"/>
    </location>
</feature>
<feature type="region of interest" description="Disordered" evidence="1">
    <location>
        <begin position="364"/>
        <end position="435"/>
    </location>
</feature>
<dbReference type="eggNOG" id="KOG2061">
    <property type="taxonomic scope" value="Eukaryota"/>
</dbReference>
<dbReference type="InterPro" id="IPR007320">
    <property type="entry name" value="PDCD2_C"/>
</dbReference>
<feature type="domain" description="Programmed cell death protein 2 C-terminal" evidence="2">
    <location>
        <begin position="294"/>
        <end position="352"/>
    </location>
</feature>
<dbReference type="GO" id="GO:0005737">
    <property type="term" value="C:cytoplasm"/>
    <property type="evidence" value="ECO:0007669"/>
    <property type="project" value="InterPro"/>
</dbReference>
<dbReference type="Pfam" id="PF04194">
    <property type="entry name" value="PDCD2_C"/>
    <property type="match status" value="1"/>
</dbReference>
<reference evidence="3" key="1">
    <citation type="submission" date="2011-02" db="EMBL/GenBank/DDBJ databases">
        <authorList>
            <person name="Aslett M."/>
        </authorList>
    </citation>
    <scope>NUCLEOTIDE SEQUENCE</scope>
    <source>
        <strain evidence="3">Liverpool</strain>
    </source>
</reference>
<evidence type="ECO:0000256" key="1">
    <source>
        <dbReference type="SAM" id="MobiDB-lite"/>
    </source>
</evidence>
<feature type="compositionally biased region" description="Basic and acidic residues" evidence="1">
    <location>
        <begin position="63"/>
        <end position="83"/>
    </location>
</feature>
<feature type="compositionally biased region" description="Basic and acidic residues" evidence="1">
    <location>
        <begin position="120"/>
        <end position="136"/>
    </location>
</feature>
<dbReference type="OMA" id="HRRCRIF"/>
<dbReference type="OrthoDB" id="443682at2759"/>
<proteinExistence type="predicted"/>
<evidence type="ECO:0000259" key="2">
    <source>
        <dbReference type="Pfam" id="PF04194"/>
    </source>
</evidence>
<protein>
    <submittedName>
        <fullName evidence="4">Programmed cell death protein, putative</fullName>
    </submittedName>
    <submittedName>
        <fullName evidence="3">Putative programmed cell death protein</fullName>
    </submittedName>
</protein>
<dbReference type="VEuPathDB" id="ToxoDB:NCLIV_001420"/>
<organism evidence="3 5">
    <name type="scientific">Neospora caninum (strain Liverpool)</name>
    <dbReference type="NCBI Taxonomy" id="572307"/>
    <lineage>
        <taxon>Eukaryota</taxon>
        <taxon>Sar</taxon>
        <taxon>Alveolata</taxon>
        <taxon>Apicomplexa</taxon>
        <taxon>Conoidasida</taxon>
        <taxon>Coccidia</taxon>
        <taxon>Eucoccidiorida</taxon>
        <taxon>Eimeriorina</taxon>
        <taxon>Sarcocystidae</taxon>
        <taxon>Neospora</taxon>
    </lineage>
</organism>
<feature type="compositionally biased region" description="Basic and acidic residues" evidence="1">
    <location>
        <begin position="364"/>
        <end position="392"/>
    </location>
</feature>
<dbReference type="EMBL" id="FR823380">
    <property type="protein sequence ID" value="CBZ49654.1"/>
    <property type="molecule type" value="Genomic_DNA"/>
</dbReference>
<dbReference type="InParanoid" id="F0V7G3"/>
<dbReference type="InterPro" id="IPR052815">
    <property type="entry name" value="PDCD2-like_regulator"/>
</dbReference>
<dbReference type="RefSeq" id="XP_003879689.1">
    <property type="nucleotide sequence ID" value="XM_003879640.1"/>
</dbReference>
<dbReference type="Proteomes" id="UP000007494">
    <property type="component" value="Chromosome Ia"/>
</dbReference>
<feature type="region of interest" description="Disordered" evidence="1">
    <location>
        <begin position="30"/>
        <end position="83"/>
    </location>
</feature>
<name>F0V7G3_NEOCL</name>
<feature type="compositionally biased region" description="Polar residues" evidence="1">
    <location>
        <begin position="50"/>
        <end position="60"/>
    </location>
</feature>